<evidence type="ECO:0000256" key="1">
    <source>
        <dbReference type="SAM" id="Coils"/>
    </source>
</evidence>
<sequence>MENPTTTARPFLGGWRSKVTGTVYYNASTQTGRNADRKEKRVQTRFTADKFTNMERDAGVQTGFHRGARDRLDGSTLEDSSLKDPSNEKILESVVKIQRFYRAHRDRLTASRLVSVSAGVKNTEPGQTHPEPGCYRSRDFVILNRTSPRTTGDFELLYNLLDRWRCRETEMAAERLFDSSRLALGSLILSKEVELLRAIDAMKTRVKLRKKERSYEKFLDELSRPVVWRNARGEPISVDTLRVQRARGFKHAFDELSKEYDSVEERLEALNRTRRDVETHTCKASDEVIRLLDQEVDLLNRNVDESKLNWLRSRLKMAFLRLAREALGNEREDLSRIQSSCKVVCRSCGRLLPVEKFPRENQRRSFSCNYCLRVKVRTEPRAMLEPYRRLLRSVRRHEARMHCHTSLAFAIDEGVVYRLVNDIWHGKSAISENDCLDELRLVRFRNDEEWTPWNSVLLTASEASLHSRVKDLDKFYGAMILQKFYTKNLLAKVRLGSVAEFKSVYG</sequence>
<feature type="coiled-coil region" evidence="1">
    <location>
        <begin position="253"/>
        <end position="309"/>
    </location>
</feature>
<feature type="domain" description="IQ motif and ubiquitin-like" evidence="3">
    <location>
        <begin position="210"/>
        <end position="329"/>
    </location>
</feature>
<evidence type="ECO:0000313" key="5">
    <source>
        <dbReference type="Proteomes" id="UP001642520"/>
    </source>
</evidence>
<accession>A0ABP1NYT0</accession>
<dbReference type="PANTHER" id="PTHR21074:SF0">
    <property type="entry name" value="IQ AND UBIQUITIN-LIKE DOMAIN-CONTAINING PROTEIN"/>
    <property type="match status" value="1"/>
</dbReference>
<comment type="caution">
    <text evidence="4">The sequence shown here is derived from an EMBL/GenBank/DDBJ whole genome shotgun (WGS) entry which is preliminary data.</text>
</comment>
<evidence type="ECO:0000313" key="4">
    <source>
        <dbReference type="EMBL" id="CAL7946195.1"/>
    </source>
</evidence>
<dbReference type="EMBL" id="CAXAJV020001294">
    <property type="protein sequence ID" value="CAL7946195.1"/>
    <property type="molecule type" value="Genomic_DNA"/>
</dbReference>
<protein>
    <recommendedName>
        <fullName evidence="3">IQ motif and ubiquitin-like domain-containing protein</fullName>
    </recommendedName>
</protein>
<dbReference type="Pfam" id="PF25805">
    <property type="entry name" value="IQUB"/>
    <property type="match status" value="1"/>
</dbReference>
<evidence type="ECO:0000259" key="3">
    <source>
        <dbReference type="Pfam" id="PF25805"/>
    </source>
</evidence>
<feature type="region of interest" description="Disordered" evidence="2">
    <location>
        <begin position="65"/>
        <end position="84"/>
    </location>
</feature>
<keyword evidence="1" id="KW-0175">Coiled coil</keyword>
<organism evidence="4 5">
    <name type="scientific">Xylocopa violacea</name>
    <name type="common">Violet carpenter bee</name>
    <name type="synonym">Apis violacea</name>
    <dbReference type="NCBI Taxonomy" id="135666"/>
    <lineage>
        <taxon>Eukaryota</taxon>
        <taxon>Metazoa</taxon>
        <taxon>Ecdysozoa</taxon>
        <taxon>Arthropoda</taxon>
        <taxon>Hexapoda</taxon>
        <taxon>Insecta</taxon>
        <taxon>Pterygota</taxon>
        <taxon>Neoptera</taxon>
        <taxon>Endopterygota</taxon>
        <taxon>Hymenoptera</taxon>
        <taxon>Apocrita</taxon>
        <taxon>Aculeata</taxon>
        <taxon>Apoidea</taxon>
        <taxon>Anthophila</taxon>
        <taxon>Apidae</taxon>
        <taxon>Xylocopa</taxon>
        <taxon>Xylocopa</taxon>
    </lineage>
</organism>
<dbReference type="InterPro" id="IPR037695">
    <property type="entry name" value="IQUB"/>
</dbReference>
<reference evidence="4 5" key="1">
    <citation type="submission" date="2024-08" db="EMBL/GenBank/DDBJ databases">
        <authorList>
            <person name="Will J Nash"/>
            <person name="Angela Man"/>
            <person name="Seanna McTaggart"/>
            <person name="Kendall Baker"/>
            <person name="Tom Barker"/>
            <person name="Leah Catchpole"/>
            <person name="Alex Durrant"/>
            <person name="Karim Gharbi"/>
            <person name="Naomi Irish"/>
            <person name="Gemy Kaithakottil"/>
            <person name="Debby Ku"/>
            <person name="Aaliyah Providence"/>
            <person name="Felix Shaw"/>
            <person name="David Swarbreck"/>
            <person name="Chris Watkins"/>
            <person name="Ann M. McCartney"/>
            <person name="Giulio Formenti"/>
            <person name="Alice Mouton"/>
            <person name="Noel Vella"/>
            <person name="Bjorn M von Reumont"/>
            <person name="Adriana Vella"/>
            <person name="Wilfried Haerty"/>
        </authorList>
    </citation>
    <scope>NUCLEOTIDE SEQUENCE [LARGE SCALE GENOMIC DNA]</scope>
</reference>
<evidence type="ECO:0000256" key="2">
    <source>
        <dbReference type="SAM" id="MobiDB-lite"/>
    </source>
</evidence>
<dbReference type="InterPro" id="IPR057887">
    <property type="entry name" value="IQUB_helical"/>
</dbReference>
<gene>
    <name evidence="4" type="ORF">XYLVIOL_LOCUS7650</name>
</gene>
<dbReference type="PANTHER" id="PTHR21074">
    <property type="entry name" value="IQ AND UBIQUITIN-LIKE DOMAIN-CONTAINING PROTEIN"/>
    <property type="match status" value="1"/>
</dbReference>
<name>A0ABP1NYT0_XYLVO</name>
<proteinExistence type="predicted"/>
<dbReference type="Proteomes" id="UP001642520">
    <property type="component" value="Unassembled WGS sequence"/>
</dbReference>
<keyword evidence="5" id="KW-1185">Reference proteome</keyword>